<proteinExistence type="predicted"/>
<dbReference type="OMA" id="IHTYTFI"/>
<dbReference type="OrthoDB" id="6423026at2759"/>
<dbReference type="STRING" id="407821.A0A087UY23"/>
<keyword evidence="2" id="KW-1185">Reference proteome</keyword>
<organism evidence="1 2">
    <name type="scientific">Stegodyphus mimosarum</name>
    <name type="common">African social velvet spider</name>
    <dbReference type="NCBI Taxonomy" id="407821"/>
    <lineage>
        <taxon>Eukaryota</taxon>
        <taxon>Metazoa</taxon>
        <taxon>Ecdysozoa</taxon>
        <taxon>Arthropoda</taxon>
        <taxon>Chelicerata</taxon>
        <taxon>Arachnida</taxon>
        <taxon>Araneae</taxon>
        <taxon>Araneomorphae</taxon>
        <taxon>Entelegynae</taxon>
        <taxon>Eresoidea</taxon>
        <taxon>Eresidae</taxon>
        <taxon>Stegodyphus</taxon>
    </lineage>
</organism>
<protein>
    <submittedName>
        <fullName evidence="1">F-box/LRR-repeat protein 6</fullName>
    </submittedName>
</protein>
<name>A0A087UY23_STEMI</name>
<evidence type="ECO:0000313" key="1">
    <source>
        <dbReference type="EMBL" id="KFM82262.1"/>
    </source>
</evidence>
<accession>A0A087UY23</accession>
<dbReference type="Gene3D" id="3.80.10.10">
    <property type="entry name" value="Ribonuclease Inhibitor"/>
    <property type="match status" value="1"/>
</dbReference>
<dbReference type="InterPro" id="IPR032675">
    <property type="entry name" value="LRR_dom_sf"/>
</dbReference>
<gene>
    <name evidence="1" type="ORF">X975_20730</name>
</gene>
<dbReference type="Proteomes" id="UP000054359">
    <property type="component" value="Unassembled WGS sequence"/>
</dbReference>
<reference evidence="1 2" key="1">
    <citation type="submission" date="2013-11" db="EMBL/GenBank/DDBJ databases">
        <title>Genome sequencing of Stegodyphus mimosarum.</title>
        <authorList>
            <person name="Bechsgaard J."/>
        </authorList>
    </citation>
    <scope>NUCLEOTIDE SEQUENCE [LARGE SCALE GENOMIC DNA]</scope>
</reference>
<sequence length="197" mass="22436">MGSIVRIQIKKNISLPGFPELEVFSLITESGYFIDEHIRKILFNSTKLQHLELQGCSGLNVETLLQLPANLLENFIFTRSNVCASQHVYELCTKWHHSLKFIDISGMKGDFINEAILGLLPPGSKSSVREINLSGTQVTAFTVKKLIEWCDDLEVLRLSSCRKLQRGMKQAFIGKSELRYLLKKICDEEYLIDELSE</sequence>
<feature type="non-terminal residue" evidence="1">
    <location>
        <position position="197"/>
    </location>
</feature>
<dbReference type="SUPFAM" id="SSF52047">
    <property type="entry name" value="RNI-like"/>
    <property type="match status" value="1"/>
</dbReference>
<evidence type="ECO:0000313" key="2">
    <source>
        <dbReference type="Proteomes" id="UP000054359"/>
    </source>
</evidence>
<dbReference type="AlphaFoldDB" id="A0A087UY23"/>
<dbReference type="EMBL" id="KK122216">
    <property type="protein sequence ID" value="KFM82262.1"/>
    <property type="molecule type" value="Genomic_DNA"/>
</dbReference>